<proteinExistence type="predicted"/>
<gene>
    <name evidence="1" type="ORF">BDV36DRAFT_277734</name>
</gene>
<feature type="non-terminal residue" evidence="1">
    <location>
        <position position="60"/>
    </location>
</feature>
<dbReference type="Proteomes" id="UP000325395">
    <property type="component" value="Unassembled WGS sequence"/>
</dbReference>
<keyword evidence="2" id="KW-1185">Reference proteome</keyword>
<accession>A0ABQ6W003</accession>
<reference evidence="1 2" key="1">
    <citation type="submission" date="2019-04" db="EMBL/GenBank/DDBJ databases">
        <authorList>
            <consortium name="DOE Joint Genome Institute"/>
            <person name="Mondo S."/>
            <person name="Kjaerbolling I."/>
            <person name="Vesth T."/>
            <person name="Frisvad J.C."/>
            <person name="Nybo J.L."/>
            <person name="Theobald S."/>
            <person name="Kildgaard S."/>
            <person name="Isbrandt T."/>
            <person name="Kuo A."/>
            <person name="Sato A."/>
            <person name="Lyhne E.K."/>
            <person name="Kogle M.E."/>
            <person name="Wiebenga A."/>
            <person name="Kun R.S."/>
            <person name="Lubbers R.J."/>
            <person name="Makela M.R."/>
            <person name="Barry K."/>
            <person name="Chovatia M."/>
            <person name="Clum A."/>
            <person name="Daum C."/>
            <person name="Haridas S."/>
            <person name="He G."/>
            <person name="LaButti K."/>
            <person name="Lipzen A."/>
            <person name="Riley R."/>
            <person name="Salamov A."/>
            <person name="Simmons B.A."/>
            <person name="Magnuson J.K."/>
            <person name="Henrissat B."/>
            <person name="Mortensen U.H."/>
            <person name="Larsen T.O."/>
            <person name="Devries R.P."/>
            <person name="Grigoriev I.V."/>
            <person name="Machida M."/>
            <person name="Baker S.E."/>
            <person name="Andersen M.R."/>
            <person name="Cantor M.N."/>
            <person name="Hua S.X."/>
        </authorList>
    </citation>
    <scope>NUCLEOTIDE SEQUENCE [LARGE SCALE GENOMIC DNA]</scope>
    <source>
        <strain evidence="1 2">CBS 117616</strain>
    </source>
</reference>
<organism evidence="1 2">
    <name type="scientific">Aspergillus pseudocaelatus</name>
    <dbReference type="NCBI Taxonomy" id="1825620"/>
    <lineage>
        <taxon>Eukaryota</taxon>
        <taxon>Fungi</taxon>
        <taxon>Dikarya</taxon>
        <taxon>Ascomycota</taxon>
        <taxon>Pezizomycotina</taxon>
        <taxon>Eurotiomycetes</taxon>
        <taxon>Eurotiomycetidae</taxon>
        <taxon>Eurotiales</taxon>
        <taxon>Aspergillaceae</taxon>
        <taxon>Aspergillus</taxon>
        <taxon>Aspergillus subgen. Circumdati</taxon>
    </lineage>
</organism>
<evidence type="ECO:0000313" key="2">
    <source>
        <dbReference type="Proteomes" id="UP000325395"/>
    </source>
</evidence>
<sequence length="60" mass="6834">MERLNINLTGRLRYYQLHKVLKAVSSQTVSIDVCDTVKYVQQHPLVLCALSNVLFNDNNG</sequence>
<evidence type="ECO:0000313" key="1">
    <source>
        <dbReference type="EMBL" id="KAE8410474.1"/>
    </source>
</evidence>
<evidence type="ECO:0008006" key="3">
    <source>
        <dbReference type="Google" id="ProtNLM"/>
    </source>
</evidence>
<name>A0ABQ6W003_9EURO</name>
<dbReference type="EMBL" id="ML735942">
    <property type="protein sequence ID" value="KAE8410474.1"/>
    <property type="molecule type" value="Genomic_DNA"/>
</dbReference>
<protein>
    <recommendedName>
        <fullName evidence="3">BTB domain-containing protein</fullName>
    </recommendedName>
</protein>